<dbReference type="InterPro" id="IPR009506">
    <property type="entry name" value="YjiS-like"/>
</dbReference>
<evidence type="ECO:0000259" key="1">
    <source>
        <dbReference type="Pfam" id="PF06568"/>
    </source>
</evidence>
<dbReference type="RefSeq" id="WP_090193180.1">
    <property type="nucleotide sequence ID" value="NZ_LT629785.1"/>
</dbReference>
<dbReference type="OrthoDB" id="7306802at2"/>
<evidence type="ECO:0000313" key="2">
    <source>
        <dbReference type="EMBL" id="SDT94438.1"/>
    </source>
</evidence>
<protein>
    <submittedName>
        <fullName evidence="2">Uncharacterized conserved protein YjiS, DUF1127 family</fullName>
    </submittedName>
</protein>
<dbReference type="EMBL" id="LT629785">
    <property type="protein sequence ID" value="SDT94438.1"/>
    <property type="molecule type" value="Genomic_DNA"/>
</dbReference>
<dbReference type="Proteomes" id="UP000243232">
    <property type="component" value="Chromosome I"/>
</dbReference>
<name>A0A1H2EI56_9PSED</name>
<organism evidence="2 3">
    <name type="scientific">Pseudomonas pohangensis</name>
    <dbReference type="NCBI Taxonomy" id="364197"/>
    <lineage>
        <taxon>Bacteria</taxon>
        <taxon>Pseudomonadati</taxon>
        <taxon>Pseudomonadota</taxon>
        <taxon>Gammaproteobacteria</taxon>
        <taxon>Pseudomonadales</taxon>
        <taxon>Pseudomonadaceae</taxon>
        <taxon>Pseudomonas</taxon>
    </lineage>
</organism>
<keyword evidence="3" id="KW-1185">Reference proteome</keyword>
<reference evidence="3" key="1">
    <citation type="submission" date="2016-10" db="EMBL/GenBank/DDBJ databases">
        <authorList>
            <person name="Varghese N."/>
            <person name="Submissions S."/>
        </authorList>
    </citation>
    <scope>NUCLEOTIDE SEQUENCE [LARGE SCALE GENOMIC DNA]</scope>
    <source>
        <strain evidence="3">DSM 17875</strain>
    </source>
</reference>
<proteinExistence type="predicted"/>
<gene>
    <name evidence="2" type="ORF">SAMN05216296_0778</name>
</gene>
<dbReference type="AlphaFoldDB" id="A0A1H2EI56"/>
<dbReference type="STRING" id="364197.SAMN05216296_0778"/>
<sequence>MKNSTAHFPLSNERQYASPLLAKPGKAWQQLRRWWQLAEQRRQLALLDDSALQDLGLSRADALRESRRSFRDDPLARAELSS</sequence>
<feature type="domain" description="YjiS-like" evidence="1">
    <location>
        <begin position="28"/>
        <end position="62"/>
    </location>
</feature>
<evidence type="ECO:0000313" key="3">
    <source>
        <dbReference type="Proteomes" id="UP000243232"/>
    </source>
</evidence>
<accession>A0A1H2EI56</accession>
<dbReference type="Pfam" id="PF06568">
    <property type="entry name" value="YjiS-like"/>
    <property type="match status" value="1"/>
</dbReference>